<evidence type="ECO:0000256" key="5">
    <source>
        <dbReference type="ARBA" id="ARBA00022692"/>
    </source>
</evidence>
<feature type="transmembrane region" description="Helical" evidence="9">
    <location>
        <begin position="46"/>
        <end position="67"/>
    </location>
</feature>
<keyword evidence="5 9" id="KW-0812">Transmembrane</keyword>
<comment type="similarity">
    <text evidence="8 9">Belongs to the TRAP transporter small permease family.</text>
</comment>
<keyword evidence="4 9" id="KW-0997">Cell inner membrane</keyword>
<dbReference type="EMBL" id="RWKW01000099">
    <property type="protein sequence ID" value="RST83897.1"/>
    <property type="molecule type" value="Genomic_DNA"/>
</dbReference>
<reference evidence="11 12" key="1">
    <citation type="submission" date="2018-12" db="EMBL/GenBank/DDBJ databases">
        <title>Mesorhizobium carbonis sp. nov., isolated from coal mine water.</title>
        <authorList>
            <person name="Xin W."/>
            <person name="Xu Z."/>
            <person name="Xiang F."/>
            <person name="Zhang J."/>
            <person name="Xi L."/>
            <person name="Liu J."/>
        </authorList>
    </citation>
    <scope>NUCLEOTIDE SEQUENCE [LARGE SCALE GENOMIC DNA]</scope>
    <source>
        <strain evidence="11 12">B2.3</strain>
    </source>
</reference>
<comment type="caution">
    <text evidence="11">The sequence shown here is derived from an EMBL/GenBank/DDBJ whole genome shotgun (WGS) entry which is preliminary data.</text>
</comment>
<dbReference type="AlphaFoldDB" id="A0A429YR04"/>
<evidence type="ECO:0000256" key="6">
    <source>
        <dbReference type="ARBA" id="ARBA00022989"/>
    </source>
</evidence>
<name>A0A429YR04_9HYPH</name>
<gene>
    <name evidence="11" type="ORF">EJC49_21810</name>
</gene>
<evidence type="ECO:0000256" key="4">
    <source>
        <dbReference type="ARBA" id="ARBA00022519"/>
    </source>
</evidence>
<evidence type="ECO:0000256" key="8">
    <source>
        <dbReference type="ARBA" id="ARBA00038436"/>
    </source>
</evidence>
<evidence type="ECO:0000256" key="9">
    <source>
        <dbReference type="RuleBase" id="RU369079"/>
    </source>
</evidence>
<dbReference type="Proteomes" id="UP000278398">
    <property type="component" value="Unassembled WGS sequence"/>
</dbReference>
<keyword evidence="2 9" id="KW-0813">Transport</keyword>
<keyword evidence="12" id="KW-1185">Reference proteome</keyword>
<dbReference type="RefSeq" id="WP_126702040.1">
    <property type="nucleotide sequence ID" value="NZ_RWKW01000099.1"/>
</dbReference>
<evidence type="ECO:0000256" key="7">
    <source>
        <dbReference type="ARBA" id="ARBA00023136"/>
    </source>
</evidence>
<dbReference type="PANTHER" id="PTHR35011">
    <property type="entry name" value="2,3-DIKETO-L-GULONATE TRAP TRANSPORTER SMALL PERMEASE PROTEIN YIAM"/>
    <property type="match status" value="1"/>
</dbReference>
<feature type="transmembrane region" description="Helical" evidence="9">
    <location>
        <begin position="88"/>
        <end position="106"/>
    </location>
</feature>
<dbReference type="GO" id="GO:0005886">
    <property type="term" value="C:plasma membrane"/>
    <property type="evidence" value="ECO:0007669"/>
    <property type="project" value="UniProtKB-SubCell"/>
</dbReference>
<dbReference type="GO" id="GO:0015740">
    <property type="term" value="P:C4-dicarboxylate transport"/>
    <property type="evidence" value="ECO:0007669"/>
    <property type="project" value="TreeGrafter"/>
</dbReference>
<feature type="transmembrane region" description="Helical" evidence="9">
    <location>
        <begin position="20"/>
        <end position="40"/>
    </location>
</feature>
<keyword evidence="3" id="KW-1003">Cell membrane</keyword>
<evidence type="ECO:0000259" key="10">
    <source>
        <dbReference type="Pfam" id="PF04290"/>
    </source>
</evidence>
<keyword evidence="6 9" id="KW-1133">Transmembrane helix</keyword>
<dbReference type="Pfam" id="PF04290">
    <property type="entry name" value="DctQ"/>
    <property type="match status" value="1"/>
</dbReference>
<dbReference type="InterPro" id="IPR055348">
    <property type="entry name" value="DctQ"/>
</dbReference>
<feature type="transmembrane region" description="Helical" evidence="9">
    <location>
        <begin position="126"/>
        <end position="148"/>
    </location>
</feature>
<dbReference type="InterPro" id="IPR007387">
    <property type="entry name" value="TRAP_DctQ"/>
</dbReference>
<sequence>MDKLNSLGRWLGRRAENILALLLGSMFAAFIVQIVFRYFLNLPLGWTVEYVTIAWLWGIFFGYTFVVKADDAIRLDIVYQLVPPTARRVMDVLAGLACAGIFAWSIPKAWDFVTFMAIERTSFLRIRFDIVFSIYIPFAIAVVIRSLMSVWRAIQGRPSHQDPLEAPVSDEHA</sequence>
<organism evidence="11 12">
    <name type="scientific">Aquibium carbonis</name>
    <dbReference type="NCBI Taxonomy" id="2495581"/>
    <lineage>
        <taxon>Bacteria</taxon>
        <taxon>Pseudomonadati</taxon>
        <taxon>Pseudomonadota</taxon>
        <taxon>Alphaproteobacteria</taxon>
        <taxon>Hyphomicrobiales</taxon>
        <taxon>Phyllobacteriaceae</taxon>
        <taxon>Aquibium</taxon>
    </lineage>
</organism>
<evidence type="ECO:0000313" key="12">
    <source>
        <dbReference type="Proteomes" id="UP000278398"/>
    </source>
</evidence>
<evidence type="ECO:0000256" key="1">
    <source>
        <dbReference type="ARBA" id="ARBA00004429"/>
    </source>
</evidence>
<evidence type="ECO:0000256" key="3">
    <source>
        <dbReference type="ARBA" id="ARBA00022475"/>
    </source>
</evidence>
<accession>A0A429YR04</accession>
<proteinExistence type="inferred from homology"/>
<comment type="subunit">
    <text evidence="9">The complex comprises the extracytoplasmic solute receptor protein and the two transmembrane proteins.</text>
</comment>
<comment type="function">
    <text evidence="9">Part of the tripartite ATP-independent periplasmic (TRAP) transport system.</text>
</comment>
<comment type="subcellular location">
    <subcellularLocation>
        <location evidence="1 9">Cell inner membrane</location>
        <topology evidence="1 9">Multi-pass membrane protein</topology>
    </subcellularLocation>
</comment>
<keyword evidence="7 9" id="KW-0472">Membrane</keyword>
<feature type="domain" description="Tripartite ATP-independent periplasmic transporters DctQ component" evidence="10">
    <location>
        <begin position="26"/>
        <end position="155"/>
    </location>
</feature>
<protein>
    <recommendedName>
        <fullName evidence="9">TRAP transporter small permease protein</fullName>
    </recommendedName>
</protein>
<evidence type="ECO:0000313" key="11">
    <source>
        <dbReference type="EMBL" id="RST83897.1"/>
    </source>
</evidence>
<dbReference type="PANTHER" id="PTHR35011:SF2">
    <property type="entry name" value="2,3-DIKETO-L-GULONATE TRAP TRANSPORTER SMALL PERMEASE PROTEIN YIAM"/>
    <property type="match status" value="1"/>
</dbReference>
<dbReference type="GO" id="GO:0022857">
    <property type="term" value="F:transmembrane transporter activity"/>
    <property type="evidence" value="ECO:0007669"/>
    <property type="project" value="UniProtKB-UniRule"/>
</dbReference>
<evidence type="ECO:0000256" key="2">
    <source>
        <dbReference type="ARBA" id="ARBA00022448"/>
    </source>
</evidence>
<dbReference type="OrthoDB" id="4250245at2"/>